<evidence type="ECO:0000256" key="12">
    <source>
        <dbReference type="ARBA" id="ARBA00023012"/>
    </source>
</evidence>
<organism evidence="16 17">
    <name type="scientific">Litchfieldia luteola</name>
    <dbReference type="NCBI Taxonomy" id="682179"/>
    <lineage>
        <taxon>Bacteria</taxon>
        <taxon>Bacillati</taxon>
        <taxon>Bacillota</taxon>
        <taxon>Bacilli</taxon>
        <taxon>Bacillales</taxon>
        <taxon>Bacillaceae</taxon>
        <taxon>Litchfieldia</taxon>
    </lineage>
</organism>
<sequence>MGTKWKSRIIILFFAFLLTFGTTGVLTFFAVGSTYFNKDYFHTHSFQTEYTNLAWYITMFEFSDFTKEDAKAAIIVTDEDINEHRYRYGDLPEQINNINGQYESRIQEAISSQNQEIADALITERDNKIEDITANFNSDEHVRAKVKKEKEQAVERYFKERESYRSDYVRYSQDFLYYFEEKGTENVFTNINLGNDSIESYMSKQDILFKTNFSFLRENLIHNNVHGYEEILENTIPETIGFIEGEIIVPKSTSSRVYQNYENYKMKQSVVIVYIVAGFIALLLGIFIARKAKATESELAWWRTWYSKLPIDSRIVFLLLTTFGTFISIVLYINQFLYFFDYPQTYGFELIICLIAGSFFMALTIIQGKLIAPELKSRKNIEEQWQKGMIYKTWGELKKLVKNIIESLNEAFLNRSTGTQLFVVLGILFGLGLAASMVFVHPVFFLFYLVLLAVIGIPIVMILVRRVGEFNRIYEKTNELAAGKMGPNLDISGSSILTSLAENINVLKQGVKASQNAQAKSERLKTELITNVSHDLRTPLTSIISYAELLKKEGVSDEDRNAYLEIIDRKSKRLKLLIDDLFEVSKMASGNIELHKDNVDLVQLLQQSFAEYDDKIKESTLLFRFNTPEKPINATVDGQKLWRVFDNLIGNIIKYSLENSRVYINIVEKEGQVEISFKNVSKYELSNNINELFERFKRGDESRNTEGSGLGLAIAKSIIDLHEGTLELDIDGDLFKVTIVLNQ</sequence>
<dbReference type="InterPro" id="IPR003594">
    <property type="entry name" value="HATPase_dom"/>
</dbReference>
<evidence type="ECO:0000256" key="8">
    <source>
        <dbReference type="ARBA" id="ARBA00022741"/>
    </source>
</evidence>
<keyword evidence="7 14" id="KW-0812">Transmembrane</keyword>
<keyword evidence="11 14" id="KW-1133">Transmembrane helix</keyword>
<dbReference type="Gene3D" id="3.30.565.10">
    <property type="entry name" value="Histidine kinase-like ATPase, C-terminal domain"/>
    <property type="match status" value="1"/>
</dbReference>
<accession>A0ABR9QKI7</accession>
<evidence type="ECO:0000259" key="15">
    <source>
        <dbReference type="PROSITE" id="PS50109"/>
    </source>
</evidence>
<dbReference type="SUPFAM" id="SSF55874">
    <property type="entry name" value="ATPase domain of HSP90 chaperone/DNA topoisomerase II/histidine kinase"/>
    <property type="match status" value="1"/>
</dbReference>
<dbReference type="InterPro" id="IPR036890">
    <property type="entry name" value="HATPase_C_sf"/>
</dbReference>
<keyword evidence="6" id="KW-0808">Transferase</keyword>
<keyword evidence="9" id="KW-0418">Kinase</keyword>
<dbReference type="InterPro" id="IPR050398">
    <property type="entry name" value="HssS/ArlS-like"/>
</dbReference>
<dbReference type="InterPro" id="IPR036097">
    <property type="entry name" value="HisK_dim/P_sf"/>
</dbReference>
<dbReference type="Gene3D" id="1.10.287.130">
    <property type="match status" value="1"/>
</dbReference>
<evidence type="ECO:0000256" key="9">
    <source>
        <dbReference type="ARBA" id="ARBA00022777"/>
    </source>
</evidence>
<keyword evidence="4" id="KW-1003">Cell membrane</keyword>
<dbReference type="SUPFAM" id="SSF47384">
    <property type="entry name" value="Homodimeric domain of signal transducing histidine kinase"/>
    <property type="match status" value="1"/>
</dbReference>
<dbReference type="InterPro" id="IPR005467">
    <property type="entry name" value="His_kinase_dom"/>
</dbReference>
<dbReference type="SMART" id="SM00387">
    <property type="entry name" value="HATPase_c"/>
    <property type="match status" value="1"/>
</dbReference>
<keyword evidence="12" id="KW-0902">Two-component regulatory system</keyword>
<keyword evidence="13 14" id="KW-0472">Membrane</keyword>
<evidence type="ECO:0000256" key="1">
    <source>
        <dbReference type="ARBA" id="ARBA00000085"/>
    </source>
</evidence>
<dbReference type="PRINTS" id="PR00344">
    <property type="entry name" value="BCTRLSENSOR"/>
</dbReference>
<comment type="caution">
    <text evidence="16">The sequence shown here is derived from an EMBL/GenBank/DDBJ whole genome shotgun (WGS) entry which is preliminary data.</text>
</comment>
<keyword evidence="10" id="KW-0067">ATP-binding</keyword>
<proteinExistence type="predicted"/>
<evidence type="ECO:0000256" key="7">
    <source>
        <dbReference type="ARBA" id="ARBA00022692"/>
    </source>
</evidence>
<dbReference type="SMART" id="SM00388">
    <property type="entry name" value="HisKA"/>
    <property type="match status" value="1"/>
</dbReference>
<reference evidence="16 17" key="1">
    <citation type="submission" date="2020-10" db="EMBL/GenBank/DDBJ databases">
        <title>Bacillus sp. HD4P25, an endophyte from a halophyte.</title>
        <authorList>
            <person name="Sun J.-Q."/>
        </authorList>
    </citation>
    <scope>NUCLEOTIDE SEQUENCE [LARGE SCALE GENOMIC DNA]</scope>
    <source>
        <strain evidence="16 17">YIM 93174</strain>
    </source>
</reference>
<evidence type="ECO:0000256" key="5">
    <source>
        <dbReference type="ARBA" id="ARBA00022553"/>
    </source>
</evidence>
<feature type="transmembrane region" description="Helical" evidence="14">
    <location>
        <begin position="315"/>
        <end position="340"/>
    </location>
</feature>
<feature type="transmembrane region" description="Helical" evidence="14">
    <location>
        <begin position="346"/>
        <end position="366"/>
    </location>
</feature>
<feature type="domain" description="Histidine kinase" evidence="15">
    <location>
        <begin position="531"/>
        <end position="743"/>
    </location>
</feature>
<evidence type="ECO:0000256" key="10">
    <source>
        <dbReference type="ARBA" id="ARBA00022840"/>
    </source>
</evidence>
<comment type="catalytic activity">
    <reaction evidence="1">
        <text>ATP + protein L-histidine = ADP + protein N-phospho-L-histidine.</text>
        <dbReference type="EC" id="2.7.13.3"/>
    </reaction>
</comment>
<evidence type="ECO:0000256" key="3">
    <source>
        <dbReference type="ARBA" id="ARBA00012438"/>
    </source>
</evidence>
<protein>
    <recommendedName>
        <fullName evidence="3">histidine kinase</fullName>
        <ecNumber evidence="3">2.7.13.3</ecNumber>
    </recommendedName>
</protein>
<name>A0ABR9QKI7_9BACI</name>
<evidence type="ECO:0000256" key="14">
    <source>
        <dbReference type="SAM" id="Phobius"/>
    </source>
</evidence>
<feature type="transmembrane region" description="Helical" evidence="14">
    <location>
        <begin position="421"/>
        <end position="439"/>
    </location>
</feature>
<dbReference type="InterPro" id="IPR003661">
    <property type="entry name" value="HisK_dim/P_dom"/>
</dbReference>
<dbReference type="EC" id="2.7.13.3" evidence="3"/>
<dbReference type="PANTHER" id="PTHR45528">
    <property type="entry name" value="SENSOR HISTIDINE KINASE CPXA"/>
    <property type="match status" value="1"/>
</dbReference>
<evidence type="ECO:0000256" key="2">
    <source>
        <dbReference type="ARBA" id="ARBA00004651"/>
    </source>
</evidence>
<gene>
    <name evidence="16" type="ORF">IMZ08_13180</name>
</gene>
<evidence type="ECO:0000313" key="16">
    <source>
        <dbReference type="EMBL" id="MBE4909015.1"/>
    </source>
</evidence>
<dbReference type="InterPro" id="IPR004358">
    <property type="entry name" value="Sig_transdc_His_kin-like_C"/>
</dbReference>
<dbReference type="PROSITE" id="PS50109">
    <property type="entry name" value="HIS_KIN"/>
    <property type="match status" value="1"/>
</dbReference>
<dbReference type="Proteomes" id="UP001516662">
    <property type="component" value="Unassembled WGS sequence"/>
</dbReference>
<feature type="transmembrane region" description="Helical" evidence="14">
    <location>
        <begin position="445"/>
        <end position="464"/>
    </location>
</feature>
<comment type="subcellular location">
    <subcellularLocation>
        <location evidence="2">Cell membrane</location>
        <topology evidence="2">Multi-pass membrane protein</topology>
    </subcellularLocation>
</comment>
<dbReference type="CDD" id="cd00082">
    <property type="entry name" value="HisKA"/>
    <property type="match status" value="1"/>
</dbReference>
<evidence type="ECO:0000256" key="13">
    <source>
        <dbReference type="ARBA" id="ARBA00023136"/>
    </source>
</evidence>
<dbReference type="Pfam" id="PF00512">
    <property type="entry name" value="HisKA"/>
    <property type="match status" value="1"/>
</dbReference>
<keyword evidence="5" id="KW-0597">Phosphoprotein</keyword>
<feature type="transmembrane region" description="Helical" evidence="14">
    <location>
        <begin position="271"/>
        <end position="289"/>
    </location>
</feature>
<dbReference type="RefSeq" id="WP_193537182.1">
    <property type="nucleotide sequence ID" value="NZ_JADCLJ010000020.1"/>
</dbReference>
<evidence type="ECO:0000313" key="17">
    <source>
        <dbReference type="Proteomes" id="UP001516662"/>
    </source>
</evidence>
<dbReference type="PANTHER" id="PTHR45528:SF1">
    <property type="entry name" value="SENSOR HISTIDINE KINASE CPXA"/>
    <property type="match status" value="1"/>
</dbReference>
<evidence type="ECO:0000256" key="6">
    <source>
        <dbReference type="ARBA" id="ARBA00022679"/>
    </source>
</evidence>
<evidence type="ECO:0000256" key="11">
    <source>
        <dbReference type="ARBA" id="ARBA00022989"/>
    </source>
</evidence>
<evidence type="ECO:0000256" key="4">
    <source>
        <dbReference type="ARBA" id="ARBA00022475"/>
    </source>
</evidence>
<dbReference type="Pfam" id="PF02518">
    <property type="entry name" value="HATPase_c"/>
    <property type="match status" value="1"/>
</dbReference>
<keyword evidence="17" id="KW-1185">Reference proteome</keyword>
<dbReference type="EMBL" id="JADCLJ010000020">
    <property type="protein sequence ID" value="MBE4909015.1"/>
    <property type="molecule type" value="Genomic_DNA"/>
</dbReference>
<keyword evidence="8" id="KW-0547">Nucleotide-binding</keyword>